<dbReference type="InterPro" id="IPR013655">
    <property type="entry name" value="PAS_fold_3"/>
</dbReference>
<dbReference type="Gene3D" id="3.30.565.10">
    <property type="entry name" value="Histidine kinase-like ATPase, C-terminal domain"/>
    <property type="match status" value="1"/>
</dbReference>
<evidence type="ECO:0000259" key="7">
    <source>
        <dbReference type="PROSITE" id="PS50109"/>
    </source>
</evidence>
<evidence type="ECO:0000256" key="6">
    <source>
        <dbReference type="SAM" id="Coils"/>
    </source>
</evidence>
<dbReference type="PROSITE" id="PS50109">
    <property type="entry name" value="HIS_KIN"/>
    <property type="match status" value="1"/>
</dbReference>
<dbReference type="InterPro" id="IPR000014">
    <property type="entry name" value="PAS"/>
</dbReference>
<dbReference type="RefSeq" id="WP_139012269.1">
    <property type="nucleotide sequence ID" value="NZ_VBSN01000038.1"/>
</dbReference>
<keyword evidence="10" id="KW-1185">Reference proteome</keyword>
<dbReference type="InterPro" id="IPR036097">
    <property type="entry name" value="HisK_dim/P_sf"/>
</dbReference>
<dbReference type="InterPro" id="IPR003661">
    <property type="entry name" value="HisK_dim/P_dom"/>
</dbReference>
<dbReference type="CDD" id="cd00082">
    <property type="entry name" value="HisKA"/>
    <property type="match status" value="1"/>
</dbReference>
<dbReference type="PANTHER" id="PTHR43304">
    <property type="entry name" value="PHYTOCHROME-LIKE PROTEIN CPH1"/>
    <property type="match status" value="1"/>
</dbReference>
<keyword evidence="6" id="KW-0175">Coiled coil</keyword>
<dbReference type="GO" id="GO:0000155">
    <property type="term" value="F:phosphorelay sensor kinase activity"/>
    <property type="evidence" value="ECO:0007669"/>
    <property type="project" value="InterPro"/>
</dbReference>
<protein>
    <recommendedName>
        <fullName evidence="2">histidine kinase</fullName>
        <ecNumber evidence="2">2.7.13.3</ecNumber>
    </recommendedName>
</protein>
<dbReference type="PRINTS" id="PR00344">
    <property type="entry name" value="BCTRLSENSOR"/>
</dbReference>
<feature type="domain" description="PAC" evidence="8">
    <location>
        <begin position="349"/>
        <end position="402"/>
    </location>
</feature>
<evidence type="ECO:0000256" key="1">
    <source>
        <dbReference type="ARBA" id="ARBA00000085"/>
    </source>
</evidence>
<evidence type="ECO:0000313" key="10">
    <source>
        <dbReference type="Proteomes" id="UP000323994"/>
    </source>
</evidence>
<dbReference type="Pfam" id="PF08447">
    <property type="entry name" value="PAS_3"/>
    <property type="match status" value="1"/>
</dbReference>
<evidence type="ECO:0000256" key="5">
    <source>
        <dbReference type="ARBA" id="ARBA00022777"/>
    </source>
</evidence>
<reference evidence="9 10" key="1">
    <citation type="submission" date="2019-05" db="EMBL/GenBank/DDBJ databases">
        <authorList>
            <person name="Qu J.-H."/>
        </authorList>
    </citation>
    <scope>NUCLEOTIDE SEQUENCE [LARGE SCALE GENOMIC DNA]</scope>
    <source>
        <strain evidence="9 10">NS28</strain>
    </source>
</reference>
<dbReference type="SUPFAM" id="SSF47384">
    <property type="entry name" value="Homodimeric domain of signal transducing histidine kinase"/>
    <property type="match status" value="1"/>
</dbReference>
<dbReference type="Gene3D" id="1.10.287.130">
    <property type="match status" value="1"/>
</dbReference>
<dbReference type="OrthoDB" id="9766459at2"/>
<accession>A0A5M8QUN2</accession>
<dbReference type="PANTHER" id="PTHR43304:SF1">
    <property type="entry name" value="PAC DOMAIN-CONTAINING PROTEIN"/>
    <property type="match status" value="1"/>
</dbReference>
<feature type="coiled-coil region" evidence="6">
    <location>
        <begin position="397"/>
        <end position="456"/>
    </location>
</feature>
<dbReference type="SMART" id="SM00388">
    <property type="entry name" value="HisKA"/>
    <property type="match status" value="1"/>
</dbReference>
<dbReference type="InterPro" id="IPR005467">
    <property type="entry name" value="His_kinase_dom"/>
</dbReference>
<dbReference type="InterPro" id="IPR003594">
    <property type="entry name" value="HATPase_dom"/>
</dbReference>
<dbReference type="InterPro" id="IPR000700">
    <property type="entry name" value="PAS-assoc_C"/>
</dbReference>
<dbReference type="EMBL" id="VBSN01000038">
    <property type="protein sequence ID" value="KAA6439011.1"/>
    <property type="molecule type" value="Genomic_DNA"/>
</dbReference>
<dbReference type="SUPFAM" id="SSF55874">
    <property type="entry name" value="ATPase domain of HSP90 chaperone/DNA topoisomerase II/histidine kinase"/>
    <property type="match status" value="1"/>
</dbReference>
<dbReference type="SMART" id="SM00387">
    <property type="entry name" value="HATPase_c"/>
    <property type="match status" value="1"/>
</dbReference>
<gene>
    <name evidence="9" type="ORF">FEM33_12025</name>
</gene>
<comment type="caution">
    <text evidence="9">The sequence shown here is derived from an EMBL/GenBank/DDBJ whole genome shotgun (WGS) entry which is preliminary data.</text>
</comment>
<evidence type="ECO:0000256" key="2">
    <source>
        <dbReference type="ARBA" id="ARBA00012438"/>
    </source>
</evidence>
<comment type="catalytic activity">
    <reaction evidence="1">
        <text>ATP + protein L-histidine = ADP + protein N-phospho-L-histidine.</text>
        <dbReference type="EC" id="2.7.13.3"/>
    </reaction>
</comment>
<keyword evidence="4" id="KW-0808">Transferase</keyword>
<name>A0A5M8QUN2_9BACT</name>
<dbReference type="Pfam" id="PF00512">
    <property type="entry name" value="HisKA"/>
    <property type="match status" value="1"/>
</dbReference>
<dbReference type="InterPro" id="IPR001610">
    <property type="entry name" value="PAC"/>
</dbReference>
<evidence type="ECO:0000256" key="4">
    <source>
        <dbReference type="ARBA" id="ARBA00022679"/>
    </source>
</evidence>
<evidence type="ECO:0000256" key="3">
    <source>
        <dbReference type="ARBA" id="ARBA00022553"/>
    </source>
</evidence>
<keyword evidence="5" id="KW-0418">Kinase</keyword>
<keyword evidence="3" id="KW-0597">Phosphoprotein</keyword>
<dbReference type="InterPro" id="IPR052162">
    <property type="entry name" value="Sensor_kinase/Photoreceptor"/>
</dbReference>
<sequence>MGSKEISLESPKQSGSRPDVNLALKAAGLGVWEIHPESNRILLDKSCQAMFGISGNPELTLTRAIQYIHSDDLARLRDAYQDAVNNHSNGALDQTFRIIKAGSGQLRSVRFWGSGHMNESGKFLRISGLAQDVTAQESHRQKTATGNARSKNVVQQSPAATLVLQGDDFVIDQINQPMLELIGHEEDVMGKALLTVMPELDGQYAWNQARKVYFEGISVDHNAVLVRHKRAGEMNDYYYDISYRPLVENGVITGMIQVAIDVTRQFTAHKMLDENRALLQTVIDLAELGSYNLNLADNMISNSARVADWCGIPAICDLDIALRVVPEADRERVLQHITASLDKESDGFFQVEYTVINQLNGQKRILRTNGQVRWDSSGNPLSIDGSVMDITTQKTLLLNLEEQVQQRTEELATINEELATINEELTANNMEYAAINEELEEANSLLKLSNENLQQFAYVASHDLQEPLRKIQQFASLLKTRMNESQSDELNYLNRMESAAGRMSFLIKDLLDFSQITSRRKITKLVDLNRILDQVLTVLDMSIEETQAKITIGNLPSVYGDPSQLLQLFQNLLSNAIKFHKPGGHPVISIISSPVKDIDLPQHVKPARAASSYFQIDVADNGIGFDEMYTDRIFQVFQRLHNHNTYPGTGIGLAICEKVVVSHGGAIVACSSPGDGATFSIYFPANDSGEL</sequence>
<dbReference type="SMART" id="SM00086">
    <property type="entry name" value="PAC"/>
    <property type="match status" value="2"/>
</dbReference>
<organism evidence="9 10">
    <name type="scientific">Dyadobacter flavalbus</name>
    <dbReference type="NCBI Taxonomy" id="2579942"/>
    <lineage>
        <taxon>Bacteria</taxon>
        <taxon>Pseudomonadati</taxon>
        <taxon>Bacteroidota</taxon>
        <taxon>Cytophagia</taxon>
        <taxon>Cytophagales</taxon>
        <taxon>Spirosomataceae</taxon>
        <taxon>Dyadobacter</taxon>
    </lineage>
</organism>
<dbReference type="PROSITE" id="PS50113">
    <property type="entry name" value="PAC"/>
    <property type="match status" value="1"/>
</dbReference>
<dbReference type="EC" id="2.7.13.3" evidence="2"/>
<proteinExistence type="predicted"/>
<dbReference type="InterPro" id="IPR036890">
    <property type="entry name" value="HATPase_C_sf"/>
</dbReference>
<dbReference type="InterPro" id="IPR035965">
    <property type="entry name" value="PAS-like_dom_sf"/>
</dbReference>
<dbReference type="Proteomes" id="UP000323994">
    <property type="component" value="Unassembled WGS sequence"/>
</dbReference>
<dbReference type="SMART" id="SM00091">
    <property type="entry name" value="PAS"/>
    <property type="match status" value="2"/>
</dbReference>
<evidence type="ECO:0000259" key="8">
    <source>
        <dbReference type="PROSITE" id="PS50113"/>
    </source>
</evidence>
<evidence type="ECO:0000313" key="9">
    <source>
        <dbReference type="EMBL" id="KAA6439011.1"/>
    </source>
</evidence>
<dbReference type="Gene3D" id="3.30.450.20">
    <property type="entry name" value="PAS domain"/>
    <property type="match status" value="3"/>
</dbReference>
<dbReference type="SUPFAM" id="SSF55785">
    <property type="entry name" value="PYP-like sensor domain (PAS domain)"/>
    <property type="match status" value="3"/>
</dbReference>
<dbReference type="InterPro" id="IPR004358">
    <property type="entry name" value="Sig_transdc_His_kin-like_C"/>
</dbReference>
<dbReference type="AlphaFoldDB" id="A0A5M8QUN2"/>
<feature type="domain" description="Histidine kinase" evidence="7">
    <location>
        <begin position="459"/>
        <end position="687"/>
    </location>
</feature>
<dbReference type="Pfam" id="PF02518">
    <property type="entry name" value="HATPase_c"/>
    <property type="match status" value="1"/>
</dbReference>